<reference evidence="1 2" key="1">
    <citation type="submission" date="2018-03" db="EMBL/GenBank/DDBJ databases">
        <title>Draft genome sequence of Rohu Carp (Labeo rohita).</title>
        <authorList>
            <person name="Das P."/>
            <person name="Kushwaha B."/>
            <person name="Joshi C.G."/>
            <person name="Kumar D."/>
            <person name="Nagpure N.S."/>
            <person name="Sahoo L."/>
            <person name="Das S.P."/>
            <person name="Bit A."/>
            <person name="Patnaik S."/>
            <person name="Meher P.K."/>
            <person name="Jayasankar P."/>
            <person name="Koringa P.G."/>
            <person name="Patel N.V."/>
            <person name="Hinsu A.T."/>
            <person name="Kumar R."/>
            <person name="Pandey M."/>
            <person name="Agarwal S."/>
            <person name="Srivastava S."/>
            <person name="Singh M."/>
            <person name="Iquebal M.A."/>
            <person name="Jaiswal S."/>
            <person name="Angadi U.B."/>
            <person name="Kumar N."/>
            <person name="Raza M."/>
            <person name="Shah T.M."/>
            <person name="Rai A."/>
            <person name="Jena J.K."/>
        </authorList>
    </citation>
    <scope>NUCLEOTIDE SEQUENCE [LARGE SCALE GENOMIC DNA]</scope>
    <source>
        <strain evidence="1">DASCIFA01</strain>
        <tissue evidence="1">Testis</tissue>
    </source>
</reference>
<proteinExistence type="predicted"/>
<organism evidence="1 2">
    <name type="scientific">Labeo rohita</name>
    <name type="common">Indian major carp</name>
    <name type="synonym">Cyprinus rohita</name>
    <dbReference type="NCBI Taxonomy" id="84645"/>
    <lineage>
        <taxon>Eukaryota</taxon>
        <taxon>Metazoa</taxon>
        <taxon>Chordata</taxon>
        <taxon>Craniata</taxon>
        <taxon>Vertebrata</taxon>
        <taxon>Euteleostomi</taxon>
        <taxon>Actinopterygii</taxon>
        <taxon>Neopterygii</taxon>
        <taxon>Teleostei</taxon>
        <taxon>Ostariophysi</taxon>
        <taxon>Cypriniformes</taxon>
        <taxon>Cyprinidae</taxon>
        <taxon>Labeoninae</taxon>
        <taxon>Labeonini</taxon>
        <taxon>Labeo</taxon>
    </lineage>
</organism>
<comment type="caution">
    <text evidence="1">The sequence shown here is derived from an EMBL/GenBank/DDBJ whole genome shotgun (WGS) entry which is preliminary data.</text>
</comment>
<evidence type="ECO:0000313" key="1">
    <source>
        <dbReference type="EMBL" id="RXN09827.1"/>
    </source>
</evidence>
<dbReference type="EMBL" id="QBIY01013246">
    <property type="protein sequence ID" value="RXN09827.1"/>
    <property type="molecule type" value="Genomic_DNA"/>
</dbReference>
<dbReference type="AlphaFoldDB" id="A0A498LX80"/>
<sequence>MIRPAKRPETAVRAVRLSDGVLGKRGERSPSDRPVFNTGARNQAEKFPSVTAYVPDAHGRRRRDTLHRFLQNSGR</sequence>
<keyword evidence="2" id="KW-1185">Reference proteome</keyword>
<evidence type="ECO:0000313" key="2">
    <source>
        <dbReference type="Proteomes" id="UP000290572"/>
    </source>
</evidence>
<protein>
    <submittedName>
        <fullName evidence="1">Uncharacterized protein</fullName>
    </submittedName>
</protein>
<name>A0A498LX80_LABRO</name>
<dbReference type="Proteomes" id="UP000290572">
    <property type="component" value="Unassembled WGS sequence"/>
</dbReference>
<gene>
    <name evidence="1" type="ORF">ROHU_031207</name>
</gene>
<accession>A0A498LX80</accession>